<name>A0ABQ4XLZ1_9ASTR</name>
<gene>
    <name evidence="2" type="ORF">Tco_0680864</name>
</gene>
<evidence type="ECO:0000313" key="2">
    <source>
        <dbReference type="EMBL" id="GJS66300.1"/>
    </source>
</evidence>
<feature type="region of interest" description="Disordered" evidence="1">
    <location>
        <begin position="1"/>
        <end position="26"/>
    </location>
</feature>
<reference evidence="2" key="2">
    <citation type="submission" date="2022-01" db="EMBL/GenBank/DDBJ databases">
        <authorList>
            <person name="Yamashiro T."/>
            <person name="Shiraishi A."/>
            <person name="Satake H."/>
            <person name="Nakayama K."/>
        </authorList>
    </citation>
    <scope>NUCLEOTIDE SEQUENCE</scope>
</reference>
<evidence type="ECO:0000313" key="3">
    <source>
        <dbReference type="Proteomes" id="UP001151760"/>
    </source>
</evidence>
<accession>A0ABQ4XLZ1</accession>
<feature type="compositionally biased region" description="Basic and acidic residues" evidence="1">
    <location>
        <begin position="90"/>
        <end position="104"/>
    </location>
</feature>
<evidence type="ECO:0000256" key="1">
    <source>
        <dbReference type="SAM" id="MobiDB-lite"/>
    </source>
</evidence>
<organism evidence="2 3">
    <name type="scientific">Tanacetum coccineum</name>
    <dbReference type="NCBI Taxonomy" id="301880"/>
    <lineage>
        <taxon>Eukaryota</taxon>
        <taxon>Viridiplantae</taxon>
        <taxon>Streptophyta</taxon>
        <taxon>Embryophyta</taxon>
        <taxon>Tracheophyta</taxon>
        <taxon>Spermatophyta</taxon>
        <taxon>Magnoliopsida</taxon>
        <taxon>eudicotyledons</taxon>
        <taxon>Gunneridae</taxon>
        <taxon>Pentapetalae</taxon>
        <taxon>asterids</taxon>
        <taxon>campanulids</taxon>
        <taxon>Asterales</taxon>
        <taxon>Asteraceae</taxon>
        <taxon>Asteroideae</taxon>
        <taxon>Anthemideae</taxon>
        <taxon>Anthemidinae</taxon>
        <taxon>Tanacetum</taxon>
    </lineage>
</organism>
<feature type="region of interest" description="Disordered" evidence="1">
    <location>
        <begin position="47"/>
        <end position="115"/>
    </location>
</feature>
<feature type="compositionally biased region" description="Basic and acidic residues" evidence="1">
    <location>
        <begin position="47"/>
        <end position="57"/>
    </location>
</feature>
<protein>
    <submittedName>
        <fullName evidence="2">Uncharacterized protein</fullName>
    </submittedName>
</protein>
<keyword evidence="3" id="KW-1185">Reference proteome</keyword>
<sequence length="306" mass="35548">MVKESLEDAVLAKESSQPQSSYEDAATLTEFELKKILIDKMDKMYSLKRSQKDKDEDPFAGSDRGLTKRKTGKDATPATDSDMLQDQEENLGKDDEEPKEKENPEGGDYPFDLTTPLPLVMSRNHQKVPVDYFFNNDLKYLQGGISTITYTSSLIKKKAAQYDLPGIEDMVINIWVPVKKKINVTKPEITKSGIRKRDPYTPYQDLQGFIYVDNNGRNRLMQSDELYTFGDKISTRLRTSLDDITKNIRMEYLRKRRWSTLEKKRANIMIKVIDKQLKERRLMRNLKKFIGGRHYGTDLRLLQRTI</sequence>
<dbReference type="EMBL" id="BQNB010009638">
    <property type="protein sequence ID" value="GJS66300.1"/>
    <property type="molecule type" value="Genomic_DNA"/>
</dbReference>
<reference evidence="2" key="1">
    <citation type="journal article" date="2022" name="Int. J. Mol. Sci.">
        <title>Draft Genome of Tanacetum Coccineum: Genomic Comparison of Closely Related Tanacetum-Family Plants.</title>
        <authorList>
            <person name="Yamashiro T."/>
            <person name="Shiraishi A."/>
            <person name="Nakayama K."/>
            <person name="Satake H."/>
        </authorList>
    </citation>
    <scope>NUCLEOTIDE SEQUENCE</scope>
</reference>
<dbReference type="Proteomes" id="UP001151760">
    <property type="component" value="Unassembled WGS sequence"/>
</dbReference>
<comment type="caution">
    <text evidence="2">The sequence shown here is derived from an EMBL/GenBank/DDBJ whole genome shotgun (WGS) entry which is preliminary data.</text>
</comment>
<proteinExistence type="predicted"/>